<reference evidence="2" key="2">
    <citation type="submission" date="2015-01" db="EMBL/GenBank/DDBJ databases">
        <title>Evolutionary Origins and Diversification of the Mycorrhizal Mutualists.</title>
        <authorList>
            <consortium name="DOE Joint Genome Institute"/>
            <consortium name="Mycorrhizal Genomics Consortium"/>
            <person name="Kohler A."/>
            <person name="Kuo A."/>
            <person name="Nagy L.G."/>
            <person name="Floudas D."/>
            <person name="Copeland A."/>
            <person name="Barry K.W."/>
            <person name="Cichocki N."/>
            <person name="Veneault-Fourrey C."/>
            <person name="LaButti K."/>
            <person name="Lindquist E.A."/>
            <person name="Lipzen A."/>
            <person name="Lundell T."/>
            <person name="Morin E."/>
            <person name="Murat C."/>
            <person name="Riley R."/>
            <person name="Ohm R."/>
            <person name="Sun H."/>
            <person name="Tunlid A."/>
            <person name="Henrissat B."/>
            <person name="Grigoriev I.V."/>
            <person name="Hibbett D.S."/>
            <person name="Martin F."/>
        </authorList>
    </citation>
    <scope>NUCLEOTIDE SEQUENCE [LARGE SCALE GENOMIC DNA]</scope>
    <source>
        <strain evidence="2">MAFF 305830</strain>
    </source>
</reference>
<gene>
    <name evidence="1" type="ORF">M408DRAFT_317866</name>
</gene>
<dbReference type="AlphaFoldDB" id="A0A0C3BJJ8"/>
<accession>A0A0C3BJJ8</accession>
<reference evidence="1 2" key="1">
    <citation type="submission" date="2014-04" db="EMBL/GenBank/DDBJ databases">
        <authorList>
            <consortium name="DOE Joint Genome Institute"/>
            <person name="Kuo A."/>
            <person name="Zuccaro A."/>
            <person name="Kohler A."/>
            <person name="Nagy L.G."/>
            <person name="Floudas D."/>
            <person name="Copeland A."/>
            <person name="Barry K.W."/>
            <person name="Cichocki N."/>
            <person name="Veneault-Fourrey C."/>
            <person name="LaButti K."/>
            <person name="Lindquist E.A."/>
            <person name="Lipzen A."/>
            <person name="Lundell T."/>
            <person name="Morin E."/>
            <person name="Murat C."/>
            <person name="Sun H."/>
            <person name="Tunlid A."/>
            <person name="Henrissat B."/>
            <person name="Grigoriev I.V."/>
            <person name="Hibbett D.S."/>
            <person name="Martin F."/>
            <person name="Nordberg H.P."/>
            <person name="Cantor M.N."/>
            <person name="Hua S.X."/>
        </authorList>
    </citation>
    <scope>NUCLEOTIDE SEQUENCE [LARGE SCALE GENOMIC DNA]</scope>
    <source>
        <strain evidence="1 2">MAFF 305830</strain>
    </source>
</reference>
<keyword evidence="2" id="KW-1185">Reference proteome</keyword>
<name>A0A0C3BJJ8_SERVB</name>
<evidence type="ECO:0000313" key="1">
    <source>
        <dbReference type="EMBL" id="KIM31626.1"/>
    </source>
</evidence>
<evidence type="ECO:0000313" key="2">
    <source>
        <dbReference type="Proteomes" id="UP000054097"/>
    </source>
</evidence>
<dbReference type="EMBL" id="KN824281">
    <property type="protein sequence ID" value="KIM31626.1"/>
    <property type="molecule type" value="Genomic_DNA"/>
</dbReference>
<protein>
    <submittedName>
        <fullName evidence="1">Uncharacterized protein</fullName>
    </submittedName>
</protein>
<sequence>MSIERPAHSDFFPRLSQPRAVDIPLYIRITNRVISPLVKKGGTISPDDLDLLRWRYESILLDGFDMEEDCLSMPSRYKSQLQLLDRSEPLLSLHFDFTLLLARNLAVHSGSERIRRVAEILVMLWAYGSYHHSPIDEQRGMKNFFDGNMTDIVYGIDERHPNPYIHEIFHHLAHAQATQDDIGSLWRNNASFLGRMLYGTLKTFDDLISRGVNPTQHCTLIDLICRDIELRSPDRHTVLRLSELDLKDPCLALLTAYAGGVHEQCIRFLPAGGKNAWEQSWLRIASFVIKQEEDSRSPSLLQLKAALWPMTPRDSHEFRHRVTDSSRALAQLQRIFEYPVRCSNHYDHEGHILFHIYEGVRSHSIVDFPINMEIFTKVPLKNRQIRLLLALLVLPDCRLTDRTEFYISEECWPIILGICGTIKTSQLSFLSILCAFNNVSACREDVVAFSICIHKSLDLALDQAAVPVVQSLVRRLDGFRELFVTRLEVSDLTIIAADEFDVALNRLNTHLASVLIHGMSNKRMLSCARASEGWSPATGWLPFHVD</sequence>
<proteinExistence type="predicted"/>
<organism evidence="1 2">
    <name type="scientific">Serendipita vermifera MAFF 305830</name>
    <dbReference type="NCBI Taxonomy" id="933852"/>
    <lineage>
        <taxon>Eukaryota</taxon>
        <taxon>Fungi</taxon>
        <taxon>Dikarya</taxon>
        <taxon>Basidiomycota</taxon>
        <taxon>Agaricomycotina</taxon>
        <taxon>Agaricomycetes</taxon>
        <taxon>Sebacinales</taxon>
        <taxon>Serendipitaceae</taxon>
        <taxon>Serendipita</taxon>
    </lineage>
</organism>
<dbReference type="HOGENOM" id="CLU_010871_1_0_1"/>
<dbReference type="Proteomes" id="UP000054097">
    <property type="component" value="Unassembled WGS sequence"/>
</dbReference>